<sequence length="336" mass="37928">MSNQETKKTISILGAGSMGTAIAFLIGTERDWKVKLWGRDTKLLSEIKETRENKKYLPRIRLPGRVLATSDLEEAIKDSDLIALTVPSFAVREMSERISIFKRNLPPLLMISKGMEKETCLFPFQIVEEILKTKEILHLTGVGYAKEIAKQNPVTEVLVARQRELLCFKNLFQTRNIRIETSDDLLGAQLGGALKNVMVIGIGMAECLEQKPEIKAGLISLGVKEMIELGKVMGAKEETFEGPAGRGDLELSSSHSSRNYQLGRDIFLQGIKEVEKRLQQQRKTVEGLHTAWSSYKLAQKYGLELPLVEWVYRVIYEKENPKEIAEKLMGLVKQTH</sequence>
<feature type="binding site" evidence="7">
    <location>
        <position position="248"/>
    </location>
    <ligand>
        <name>sn-glycerol 3-phosphate</name>
        <dbReference type="ChEBI" id="CHEBI:57597"/>
    </ligand>
</feature>
<feature type="binding site" evidence="10">
    <location>
        <position position="258"/>
    </location>
    <ligand>
        <name>NAD(+)</name>
        <dbReference type="ChEBI" id="CHEBI:57540"/>
    </ligand>
</feature>
<feature type="binding site" evidence="7">
    <location>
        <position position="258"/>
    </location>
    <ligand>
        <name>NADPH</name>
        <dbReference type="ChEBI" id="CHEBI:57783"/>
    </ligand>
</feature>
<dbReference type="EMBL" id="PEYC01000046">
    <property type="protein sequence ID" value="PIS39959.1"/>
    <property type="molecule type" value="Genomic_DNA"/>
</dbReference>
<evidence type="ECO:0000259" key="13">
    <source>
        <dbReference type="Pfam" id="PF01210"/>
    </source>
</evidence>
<comment type="caution">
    <text evidence="15">The sequence shown here is derived from an EMBL/GenBank/DDBJ whole genome shotgun (WGS) entry which is preliminary data.</text>
</comment>
<evidence type="ECO:0000256" key="7">
    <source>
        <dbReference type="HAMAP-Rule" id="MF_00394"/>
    </source>
</evidence>
<keyword evidence="7" id="KW-0963">Cytoplasm</keyword>
<feature type="binding site" evidence="7">
    <location>
        <position position="113"/>
    </location>
    <ligand>
        <name>NADPH</name>
        <dbReference type="ChEBI" id="CHEBI:57783"/>
    </ligand>
</feature>
<keyword evidence="6 7" id="KW-1208">Phospholipid metabolism</keyword>
<feature type="binding site" evidence="7">
    <location>
        <position position="258"/>
    </location>
    <ligand>
        <name>sn-glycerol 3-phosphate</name>
        <dbReference type="ChEBI" id="CHEBI:57597"/>
    </ligand>
</feature>
<keyword evidence="2 7" id="KW-0444">Lipid biosynthesis</keyword>
<dbReference type="EC" id="1.1.1.94" evidence="7"/>
<feature type="binding site" evidence="7">
    <location>
        <position position="259"/>
    </location>
    <ligand>
        <name>sn-glycerol 3-phosphate</name>
        <dbReference type="ChEBI" id="CHEBI:57597"/>
    </ligand>
</feature>
<dbReference type="GO" id="GO:0141152">
    <property type="term" value="F:glycerol-3-phosphate dehydrogenase (NAD+) activity"/>
    <property type="evidence" value="ECO:0007669"/>
    <property type="project" value="RHEA"/>
</dbReference>
<feature type="binding site" evidence="7">
    <location>
        <position position="39"/>
    </location>
    <ligand>
        <name>NADPH</name>
        <dbReference type="ChEBI" id="CHEBI:57783"/>
    </ligand>
</feature>
<dbReference type="HAMAP" id="MF_00394">
    <property type="entry name" value="NAD_Glyc3P_dehydrog"/>
    <property type="match status" value="1"/>
</dbReference>
<evidence type="ECO:0000256" key="6">
    <source>
        <dbReference type="ARBA" id="ARBA00023264"/>
    </source>
</evidence>
<keyword evidence="7 10" id="KW-0520">NAD</keyword>
<dbReference type="NCBIfam" id="NF000940">
    <property type="entry name" value="PRK00094.1-2"/>
    <property type="match status" value="1"/>
</dbReference>
<feature type="binding site" evidence="7">
    <location>
        <position position="257"/>
    </location>
    <ligand>
        <name>sn-glycerol 3-phosphate</name>
        <dbReference type="ChEBI" id="CHEBI:57597"/>
    </ligand>
</feature>
<reference evidence="16" key="1">
    <citation type="submission" date="2017-09" db="EMBL/GenBank/DDBJ databases">
        <title>Depth-based differentiation of microbial function through sediment-hosted aquifers and enrichment of novel symbionts in the deep terrestrial subsurface.</title>
        <authorList>
            <person name="Probst A.J."/>
            <person name="Ladd B."/>
            <person name="Jarett J.K."/>
            <person name="Geller-Mcgrath D.E."/>
            <person name="Sieber C.M.K."/>
            <person name="Emerson J.B."/>
            <person name="Anantharaman K."/>
            <person name="Thomas B.C."/>
            <person name="Malmstrom R."/>
            <person name="Stieglmeier M."/>
            <person name="Klingl A."/>
            <person name="Woyke T."/>
            <person name="Ryan C.M."/>
            <person name="Banfield J.F."/>
        </authorList>
    </citation>
    <scope>NUCLEOTIDE SEQUENCE [LARGE SCALE GENOMIC DNA]</scope>
</reference>
<dbReference type="InterPro" id="IPR006168">
    <property type="entry name" value="G3P_DH_NAD-dep"/>
</dbReference>
<comment type="subcellular location">
    <subcellularLocation>
        <location evidence="7">Cytoplasm</location>
    </subcellularLocation>
</comment>
<feature type="binding site" evidence="10">
    <location>
        <begin position="14"/>
        <end position="19"/>
    </location>
    <ligand>
        <name>NAD(+)</name>
        <dbReference type="ChEBI" id="CHEBI:57540"/>
    </ligand>
</feature>
<evidence type="ECO:0000256" key="12">
    <source>
        <dbReference type="RuleBase" id="RU000439"/>
    </source>
</evidence>
<dbReference type="GO" id="GO:0008654">
    <property type="term" value="P:phospholipid biosynthetic process"/>
    <property type="evidence" value="ECO:0007669"/>
    <property type="project" value="UniProtKB-KW"/>
</dbReference>
<dbReference type="GO" id="GO:0046168">
    <property type="term" value="P:glycerol-3-phosphate catabolic process"/>
    <property type="evidence" value="ECO:0007669"/>
    <property type="project" value="InterPro"/>
</dbReference>
<evidence type="ECO:0000313" key="16">
    <source>
        <dbReference type="Proteomes" id="UP000231472"/>
    </source>
</evidence>
<keyword evidence="4 7" id="KW-0443">Lipid metabolism</keyword>
<keyword evidence="5 7" id="KW-0594">Phospholipid biosynthesis</keyword>
<dbReference type="InterPro" id="IPR011128">
    <property type="entry name" value="G3P_DH_NAD-dep_N"/>
</dbReference>
<comment type="catalytic activity">
    <reaction evidence="7 12">
        <text>sn-glycerol 3-phosphate + NADP(+) = dihydroxyacetone phosphate + NADPH + H(+)</text>
        <dbReference type="Rhea" id="RHEA:11096"/>
        <dbReference type="ChEBI" id="CHEBI:15378"/>
        <dbReference type="ChEBI" id="CHEBI:57597"/>
        <dbReference type="ChEBI" id="CHEBI:57642"/>
        <dbReference type="ChEBI" id="CHEBI:57783"/>
        <dbReference type="ChEBI" id="CHEBI:58349"/>
        <dbReference type="EC" id="1.1.1.94"/>
    </reaction>
</comment>
<keyword evidence="7" id="KW-0547">Nucleotide-binding</keyword>
<evidence type="ECO:0000256" key="4">
    <source>
        <dbReference type="ARBA" id="ARBA00023098"/>
    </source>
</evidence>
<evidence type="ECO:0000256" key="9">
    <source>
        <dbReference type="PIRSR" id="PIRSR000114-2"/>
    </source>
</evidence>
<feature type="binding site" evidence="7">
    <location>
        <position position="17"/>
    </location>
    <ligand>
        <name>NADPH</name>
        <dbReference type="ChEBI" id="CHEBI:57783"/>
    </ligand>
</feature>
<feature type="binding site" evidence="7">
    <location>
        <position position="113"/>
    </location>
    <ligand>
        <name>sn-glycerol 3-phosphate</name>
        <dbReference type="ChEBI" id="CHEBI:57597"/>
    </ligand>
</feature>
<dbReference type="Gene3D" id="3.40.50.720">
    <property type="entry name" value="NAD(P)-binding Rossmann-like Domain"/>
    <property type="match status" value="1"/>
</dbReference>
<dbReference type="Gene3D" id="1.10.1040.10">
    <property type="entry name" value="N-(1-d-carboxylethyl)-l-norvaline Dehydrogenase, domain 2"/>
    <property type="match status" value="1"/>
</dbReference>
<evidence type="ECO:0000256" key="11">
    <source>
        <dbReference type="RuleBase" id="RU000437"/>
    </source>
</evidence>
<keyword evidence="7" id="KW-0521">NADP</keyword>
<dbReference type="PIRSF" id="PIRSF000114">
    <property type="entry name" value="Glycerol-3-P_dh"/>
    <property type="match status" value="1"/>
</dbReference>
<dbReference type="GO" id="GO:0051287">
    <property type="term" value="F:NAD binding"/>
    <property type="evidence" value="ECO:0007669"/>
    <property type="project" value="InterPro"/>
</dbReference>
<dbReference type="InterPro" id="IPR013328">
    <property type="entry name" value="6PGD_dom2"/>
</dbReference>
<evidence type="ECO:0000256" key="2">
    <source>
        <dbReference type="ARBA" id="ARBA00022516"/>
    </source>
</evidence>
<comment type="similarity">
    <text evidence="1 7 11">Belongs to the NAD-dependent glycerol-3-phosphate dehydrogenase family.</text>
</comment>
<evidence type="ECO:0000256" key="1">
    <source>
        <dbReference type="ARBA" id="ARBA00011009"/>
    </source>
</evidence>
<keyword evidence="3 7" id="KW-0560">Oxidoreductase</keyword>
<feature type="binding site" evidence="7">
    <location>
        <position position="141"/>
    </location>
    <ligand>
        <name>sn-glycerol 3-phosphate</name>
        <dbReference type="ChEBI" id="CHEBI:57597"/>
    </ligand>
</feature>
<dbReference type="PANTHER" id="PTHR11728:SF1">
    <property type="entry name" value="GLYCEROL-3-PHOSPHATE DEHYDROGENASE [NAD(+)] 2, CHLOROPLASTIC"/>
    <property type="match status" value="1"/>
</dbReference>
<evidence type="ECO:0000256" key="10">
    <source>
        <dbReference type="PIRSR" id="PIRSR000114-3"/>
    </source>
</evidence>
<dbReference type="PANTHER" id="PTHR11728">
    <property type="entry name" value="GLYCEROL-3-PHOSPHATE DEHYDROGENASE"/>
    <property type="match status" value="1"/>
</dbReference>
<feature type="binding site" evidence="7">
    <location>
        <position position="145"/>
    </location>
    <ligand>
        <name>NADPH</name>
        <dbReference type="ChEBI" id="CHEBI:57783"/>
    </ligand>
</feature>
<feature type="binding site" evidence="7">
    <location>
        <position position="56"/>
    </location>
    <ligand>
        <name>NADPH</name>
        <dbReference type="ChEBI" id="CHEBI:57783"/>
    </ligand>
</feature>
<comment type="caution">
    <text evidence="7">Lacks conserved residue(s) required for the propagation of feature annotation.</text>
</comment>
<dbReference type="InterPro" id="IPR006109">
    <property type="entry name" value="G3P_DH_NAD-dep_C"/>
</dbReference>
<comment type="function">
    <text evidence="7">Catalyzes the reduction of the glycolytic intermediate dihydroxyacetone phosphate (DHAP) to sn-glycerol 3-phosphate (G3P), the key precursor for phospholipid synthesis.</text>
</comment>
<feature type="binding site" evidence="7">
    <location>
        <position position="195"/>
    </location>
    <ligand>
        <name>sn-glycerol 3-phosphate</name>
        <dbReference type="ChEBI" id="CHEBI:57597"/>
    </ligand>
</feature>
<dbReference type="InterPro" id="IPR008927">
    <property type="entry name" value="6-PGluconate_DH-like_C_sf"/>
</dbReference>
<evidence type="ECO:0000256" key="8">
    <source>
        <dbReference type="PIRSR" id="PIRSR000114-1"/>
    </source>
</evidence>
<dbReference type="Pfam" id="PF01210">
    <property type="entry name" value="NAD_Gly3P_dh_N"/>
    <property type="match status" value="1"/>
</dbReference>
<dbReference type="SUPFAM" id="SSF48179">
    <property type="entry name" value="6-phosphogluconate dehydrogenase C-terminal domain-like"/>
    <property type="match status" value="1"/>
</dbReference>
<feature type="domain" description="Glycerol-3-phosphate dehydrogenase NAD-dependent N-terminal" evidence="13">
    <location>
        <begin position="10"/>
        <end position="162"/>
    </location>
</feature>
<evidence type="ECO:0000313" key="15">
    <source>
        <dbReference type="EMBL" id="PIS39959.1"/>
    </source>
</evidence>
<proteinExistence type="inferred from homology"/>
<dbReference type="Proteomes" id="UP000231472">
    <property type="component" value="Unassembled WGS sequence"/>
</dbReference>
<dbReference type="SUPFAM" id="SSF51735">
    <property type="entry name" value="NAD(P)-binding Rossmann-fold domains"/>
    <property type="match status" value="1"/>
</dbReference>
<feature type="binding site" evidence="10">
    <location>
        <position position="283"/>
    </location>
    <ligand>
        <name>NAD(+)</name>
        <dbReference type="ChEBI" id="CHEBI:57540"/>
    </ligand>
</feature>
<dbReference type="GO" id="GO:0006650">
    <property type="term" value="P:glycerophospholipid metabolic process"/>
    <property type="evidence" value="ECO:0007669"/>
    <property type="project" value="UniProtKB-UniRule"/>
</dbReference>
<gene>
    <name evidence="7" type="primary">gpsA</name>
    <name evidence="15" type="ORF">COT32_02285</name>
</gene>
<evidence type="ECO:0000259" key="14">
    <source>
        <dbReference type="Pfam" id="PF07479"/>
    </source>
</evidence>
<comment type="catalytic activity">
    <reaction evidence="7">
        <text>sn-glycerol 3-phosphate + NAD(+) = dihydroxyacetone phosphate + NADH + H(+)</text>
        <dbReference type="Rhea" id="RHEA:11092"/>
        <dbReference type="ChEBI" id="CHEBI:15378"/>
        <dbReference type="ChEBI" id="CHEBI:57540"/>
        <dbReference type="ChEBI" id="CHEBI:57597"/>
        <dbReference type="ChEBI" id="CHEBI:57642"/>
        <dbReference type="ChEBI" id="CHEBI:57945"/>
        <dbReference type="EC" id="1.1.1.94"/>
    </reaction>
</comment>
<evidence type="ECO:0000256" key="3">
    <source>
        <dbReference type="ARBA" id="ARBA00023002"/>
    </source>
</evidence>
<dbReference type="GO" id="GO:0046167">
    <property type="term" value="P:glycerol-3-phosphate biosynthetic process"/>
    <property type="evidence" value="ECO:0007669"/>
    <property type="project" value="UniProtKB-UniRule"/>
</dbReference>
<dbReference type="GO" id="GO:0005975">
    <property type="term" value="P:carbohydrate metabolic process"/>
    <property type="evidence" value="ECO:0007669"/>
    <property type="project" value="InterPro"/>
</dbReference>
<comment type="pathway">
    <text evidence="7">Membrane lipid metabolism; glycerophospholipid metabolism.</text>
</comment>
<feature type="active site" description="Proton acceptor" evidence="7 8">
    <location>
        <position position="195"/>
    </location>
</feature>
<organism evidence="15 16">
    <name type="scientific">Candidatus Nealsonbacteria bacterium CG08_land_8_20_14_0_20_36_22</name>
    <dbReference type="NCBI Taxonomy" id="1974704"/>
    <lineage>
        <taxon>Bacteria</taxon>
        <taxon>Candidatus Nealsoniibacteriota</taxon>
    </lineage>
</organism>
<dbReference type="GO" id="GO:0141153">
    <property type="term" value="F:glycerol-3-phosphate dehydrogenase (NADP+) activity"/>
    <property type="evidence" value="ECO:0007669"/>
    <property type="project" value="RHEA"/>
</dbReference>
<evidence type="ECO:0000256" key="5">
    <source>
        <dbReference type="ARBA" id="ARBA00023209"/>
    </source>
</evidence>
<feature type="binding site" evidence="7">
    <location>
        <position position="286"/>
    </location>
    <ligand>
        <name>NADPH</name>
        <dbReference type="ChEBI" id="CHEBI:57783"/>
    </ligand>
</feature>
<feature type="binding site" evidence="9">
    <location>
        <position position="113"/>
    </location>
    <ligand>
        <name>substrate</name>
    </ligand>
</feature>
<protein>
    <recommendedName>
        <fullName evidence="7">Glycerol-3-phosphate dehydrogenase [NAD(P)+]</fullName>
        <ecNumber evidence="7">1.1.1.94</ecNumber>
    </recommendedName>
    <alternativeName>
        <fullName evidence="7">NAD(P)(+)-dependent glycerol-3-phosphate dehydrogenase</fullName>
    </alternativeName>
    <alternativeName>
        <fullName evidence="7">NAD(P)H-dependent dihydroxyacetone-phosphate reductase</fullName>
    </alternativeName>
</protein>
<dbReference type="InterPro" id="IPR036291">
    <property type="entry name" value="NAD(P)-bd_dom_sf"/>
</dbReference>
<feature type="binding site" evidence="9">
    <location>
        <begin position="258"/>
        <end position="259"/>
    </location>
    <ligand>
        <name>substrate</name>
    </ligand>
</feature>
<feature type="binding site" evidence="10">
    <location>
        <position position="145"/>
    </location>
    <ligand>
        <name>NAD(+)</name>
        <dbReference type="ChEBI" id="CHEBI:57540"/>
    </ligand>
</feature>
<dbReference type="Pfam" id="PF07479">
    <property type="entry name" value="NAD_Gly3P_dh_C"/>
    <property type="match status" value="1"/>
</dbReference>
<dbReference type="PRINTS" id="PR00077">
    <property type="entry name" value="GPDHDRGNASE"/>
</dbReference>
<dbReference type="GO" id="GO:0005829">
    <property type="term" value="C:cytosol"/>
    <property type="evidence" value="ECO:0007669"/>
    <property type="project" value="TreeGrafter"/>
</dbReference>
<name>A0A2H0YNW1_9BACT</name>
<feature type="domain" description="Glycerol-3-phosphate dehydrogenase NAD-dependent C-terminal" evidence="14">
    <location>
        <begin position="184"/>
        <end position="325"/>
    </location>
</feature>
<dbReference type="AlphaFoldDB" id="A0A2H0YNW1"/>
<dbReference type="UniPathway" id="UPA00940"/>
<accession>A0A2H0YNW1</accession>